<feature type="transmembrane region" description="Helical" evidence="6">
    <location>
        <begin position="133"/>
        <end position="152"/>
    </location>
</feature>
<dbReference type="PANTHER" id="PTHR23502">
    <property type="entry name" value="MAJOR FACILITATOR SUPERFAMILY"/>
    <property type="match status" value="1"/>
</dbReference>
<dbReference type="GO" id="GO:0022857">
    <property type="term" value="F:transmembrane transporter activity"/>
    <property type="evidence" value="ECO:0007669"/>
    <property type="project" value="InterPro"/>
</dbReference>
<feature type="transmembrane region" description="Helical" evidence="6">
    <location>
        <begin position="47"/>
        <end position="63"/>
    </location>
</feature>
<evidence type="ECO:0000256" key="4">
    <source>
        <dbReference type="ARBA" id="ARBA00022989"/>
    </source>
</evidence>
<dbReference type="Proteomes" id="UP000028680">
    <property type="component" value="Chromosome"/>
</dbReference>
<keyword evidence="9" id="KW-1185">Reference proteome</keyword>
<evidence type="ECO:0000259" key="7">
    <source>
        <dbReference type="PROSITE" id="PS50850"/>
    </source>
</evidence>
<dbReference type="PROSITE" id="PS50850">
    <property type="entry name" value="MFS"/>
    <property type="match status" value="1"/>
</dbReference>
<evidence type="ECO:0000313" key="9">
    <source>
        <dbReference type="Proteomes" id="UP000028680"/>
    </source>
</evidence>
<feature type="domain" description="Major facilitator superfamily (MFS) profile" evidence="7">
    <location>
        <begin position="8"/>
        <end position="394"/>
    </location>
</feature>
<dbReference type="InterPro" id="IPR020846">
    <property type="entry name" value="MFS_dom"/>
</dbReference>
<feature type="transmembrane region" description="Helical" evidence="6">
    <location>
        <begin position="283"/>
        <end position="302"/>
    </location>
</feature>
<dbReference type="GO" id="GO:0042908">
    <property type="term" value="P:xenobiotic transport"/>
    <property type="evidence" value="ECO:0007669"/>
    <property type="project" value="UniProtKB-ARBA"/>
</dbReference>
<name>A0AAN0RI11_9RHOB</name>
<dbReference type="EMBL" id="CP003984">
    <property type="protein sequence ID" value="AII86495.1"/>
    <property type="molecule type" value="Genomic_DNA"/>
</dbReference>
<dbReference type="SUPFAM" id="SSF103473">
    <property type="entry name" value="MFS general substrate transporter"/>
    <property type="match status" value="1"/>
</dbReference>
<feature type="transmembrane region" description="Helical" evidence="6">
    <location>
        <begin position="7"/>
        <end position="27"/>
    </location>
</feature>
<dbReference type="InterPro" id="IPR005829">
    <property type="entry name" value="Sugar_transporter_CS"/>
</dbReference>
<dbReference type="AlphaFoldDB" id="A0AAN0RI11"/>
<proteinExistence type="predicted"/>
<feature type="transmembrane region" description="Helical" evidence="6">
    <location>
        <begin position="308"/>
        <end position="332"/>
    </location>
</feature>
<sequence>MRISTPEFITLMAMLVATVAISIDAMLPALPDIAAQLTPERPNNVQLILSTFIIGMSAGTLIAGPLSDSFGRKTVIYWGAGLYILASIICIFASNLETMIIARLCQGFGAAAPRVVSQALIRDLYSGRQMAQISSFVMIIFSIVPALAPLLGAGLISIFAWQSIFVIFIVFSALSTTWTGLRIQEPLAPEQRIPFRRKAFQTALVEIFSLGMVRMSMLTMVFAYAMLFLSILMVQQIFDQFYNRADSFPQWFALVAGLSASASFLNSMIVMRLGMRRLISAALRIQIVWSLGMLLLYAQGLMAGDLGFALFIFWIFGLFFQAGMTLGNLTALAMEPLGHIAGTAASVTSAVATLGSILLASVAGQFFDGTPLILIVAIFVLSICGSLSAHRLKRFERRAAM</sequence>
<feature type="transmembrane region" description="Helical" evidence="6">
    <location>
        <begin position="372"/>
        <end position="392"/>
    </location>
</feature>
<dbReference type="Pfam" id="PF07690">
    <property type="entry name" value="MFS_1"/>
    <property type="match status" value="1"/>
</dbReference>
<evidence type="ECO:0000256" key="2">
    <source>
        <dbReference type="ARBA" id="ARBA00022448"/>
    </source>
</evidence>
<feature type="transmembrane region" description="Helical" evidence="6">
    <location>
        <begin position="344"/>
        <end position="366"/>
    </location>
</feature>
<reference evidence="8 9" key="1">
    <citation type="journal article" date="2014" name="ISME J.">
        <title>Adaptation of an abundant Roseobacter RCA organism to pelagic systems revealed by genomic and transcriptomic analyses.</title>
        <authorList>
            <person name="Voget S."/>
            <person name="Wemheuer B."/>
            <person name="Brinkhoff T."/>
            <person name="Vollmers J."/>
            <person name="Dietrich S."/>
            <person name="Giebel H.A."/>
            <person name="Beardsley C."/>
            <person name="Sardemann C."/>
            <person name="Bakenhus I."/>
            <person name="Billerbeck S."/>
            <person name="Daniel R."/>
            <person name="Simon M."/>
        </authorList>
    </citation>
    <scope>NUCLEOTIDE SEQUENCE [LARGE SCALE GENOMIC DNA]</scope>
    <source>
        <strain evidence="8 9">RCA23</strain>
    </source>
</reference>
<feature type="transmembrane region" description="Helical" evidence="6">
    <location>
        <begin position="75"/>
        <end position="94"/>
    </location>
</feature>
<evidence type="ECO:0000256" key="3">
    <source>
        <dbReference type="ARBA" id="ARBA00022692"/>
    </source>
</evidence>
<evidence type="ECO:0000313" key="8">
    <source>
        <dbReference type="EMBL" id="AII86495.1"/>
    </source>
</evidence>
<dbReference type="PROSITE" id="PS00216">
    <property type="entry name" value="SUGAR_TRANSPORT_1"/>
    <property type="match status" value="1"/>
</dbReference>
<keyword evidence="2" id="KW-0813">Transport</keyword>
<dbReference type="InterPro" id="IPR036259">
    <property type="entry name" value="MFS_trans_sf"/>
</dbReference>
<dbReference type="GO" id="GO:0005886">
    <property type="term" value="C:plasma membrane"/>
    <property type="evidence" value="ECO:0007669"/>
    <property type="project" value="TreeGrafter"/>
</dbReference>
<accession>A0AAN0RI11</accession>
<keyword evidence="5 6" id="KW-0472">Membrane</keyword>
<dbReference type="GO" id="GO:0140115">
    <property type="term" value="P:export across plasma membrane"/>
    <property type="evidence" value="ECO:0007669"/>
    <property type="project" value="UniProtKB-ARBA"/>
</dbReference>
<gene>
    <name evidence="8" type="primary">bcr</name>
    <name evidence="8" type="ORF">RCA23_c09400</name>
</gene>
<dbReference type="PANTHER" id="PTHR23502:SF132">
    <property type="entry name" value="POLYAMINE TRANSPORTER 2-RELATED"/>
    <property type="match status" value="1"/>
</dbReference>
<dbReference type="CDD" id="cd17320">
    <property type="entry name" value="MFS_MdfA_MDR_like"/>
    <property type="match status" value="1"/>
</dbReference>
<dbReference type="RefSeq" id="WP_044049338.1">
    <property type="nucleotide sequence ID" value="NZ_CP003984.1"/>
</dbReference>
<feature type="transmembrane region" description="Helical" evidence="6">
    <location>
        <begin position="251"/>
        <end position="271"/>
    </location>
</feature>
<keyword evidence="3 6" id="KW-0812">Transmembrane</keyword>
<feature type="transmembrane region" description="Helical" evidence="6">
    <location>
        <begin position="158"/>
        <end position="181"/>
    </location>
</feature>
<organism evidence="8 9">
    <name type="scientific">Planktomarina temperata RCA23</name>
    <dbReference type="NCBI Taxonomy" id="666509"/>
    <lineage>
        <taxon>Bacteria</taxon>
        <taxon>Pseudomonadati</taxon>
        <taxon>Pseudomonadota</taxon>
        <taxon>Alphaproteobacteria</taxon>
        <taxon>Rhodobacterales</taxon>
        <taxon>Paracoccaceae</taxon>
        <taxon>Planktomarina</taxon>
    </lineage>
</organism>
<dbReference type="InterPro" id="IPR011701">
    <property type="entry name" value="MFS"/>
</dbReference>
<feature type="transmembrane region" description="Helical" evidence="6">
    <location>
        <begin position="202"/>
        <end position="231"/>
    </location>
</feature>
<dbReference type="KEGG" id="ptp:RCA23_c09400"/>
<evidence type="ECO:0000256" key="6">
    <source>
        <dbReference type="SAM" id="Phobius"/>
    </source>
</evidence>
<keyword evidence="4 6" id="KW-1133">Transmembrane helix</keyword>
<evidence type="ECO:0000256" key="5">
    <source>
        <dbReference type="ARBA" id="ARBA00023136"/>
    </source>
</evidence>
<protein>
    <submittedName>
        <fullName evidence="8">Bicyclomycin resistance protein Bcr</fullName>
    </submittedName>
</protein>
<comment type="subcellular location">
    <subcellularLocation>
        <location evidence="1">Membrane</location>
        <topology evidence="1">Multi-pass membrane protein</topology>
    </subcellularLocation>
</comment>
<evidence type="ECO:0000256" key="1">
    <source>
        <dbReference type="ARBA" id="ARBA00004141"/>
    </source>
</evidence>
<dbReference type="Gene3D" id="1.20.1720.10">
    <property type="entry name" value="Multidrug resistance protein D"/>
    <property type="match status" value="1"/>
</dbReference>